<dbReference type="GO" id="GO:0000774">
    <property type="term" value="F:adenyl-nucleotide exchange factor activity"/>
    <property type="evidence" value="ECO:0007669"/>
    <property type="project" value="InterPro"/>
</dbReference>
<evidence type="ECO:0000256" key="11">
    <source>
        <dbReference type="RuleBase" id="RU004478"/>
    </source>
</evidence>
<dbReference type="InterPro" id="IPR009012">
    <property type="entry name" value="GrpE_head"/>
</dbReference>
<dbReference type="EMBL" id="CP002105">
    <property type="protein sequence ID" value="ADL12145.1"/>
    <property type="molecule type" value="Genomic_DNA"/>
</dbReference>
<dbReference type="STRING" id="574087.Acear_0603"/>
<evidence type="ECO:0000256" key="7">
    <source>
        <dbReference type="ARBA" id="ARBA00053401"/>
    </source>
</evidence>
<dbReference type="HOGENOM" id="CLU_057217_5_2_9"/>
<dbReference type="NCBIfam" id="NF010738">
    <property type="entry name" value="PRK14140.1"/>
    <property type="match status" value="1"/>
</dbReference>
<comment type="function">
    <text evidence="7 10">Participates actively in the response to hyperosmotic and heat shock by preventing the aggregation of stress-denatured proteins, in association with DnaK and GrpE. It is the nucleotide exchange factor for DnaK and may function as a thermosensor. Unfolded proteins bind initially to DnaJ; upon interaction with the DnaJ-bound protein, DnaK hydrolyzes its bound ATP, resulting in the formation of a stable complex. GrpE releases ADP from DnaK; ATP binding to DnaK triggers the release of the substrate protein, thus completing the reaction cycle. Several rounds of ATP-dependent interactions between DnaJ, DnaK and GrpE are required for fully efficient folding.</text>
</comment>
<evidence type="ECO:0000256" key="10">
    <source>
        <dbReference type="HAMAP-Rule" id="MF_01151"/>
    </source>
</evidence>
<accession>D9QV86</accession>
<dbReference type="HAMAP" id="MF_01151">
    <property type="entry name" value="GrpE"/>
    <property type="match status" value="1"/>
</dbReference>
<comment type="subcellular location">
    <subcellularLocation>
        <location evidence="1 10">Cytoplasm</location>
    </subcellularLocation>
</comment>
<dbReference type="AlphaFoldDB" id="D9QV86"/>
<evidence type="ECO:0000313" key="14">
    <source>
        <dbReference type="Proteomes" id="UP000001661"/>
    </source>
</evidence>
<protein>
    <recommendedName>
        <fullName evidence="8 10">Protein GrpE</fullName>
    </recommendedName>
    <alternativeName>
        <fullName evidence="9 10">HSP-70 cofactor</fullName>
    </alternativeName>
</protein>
<evidence type="ECO:0000256" key="9">
    <source>
        <dbReference type="ARBA" id="ARBA00076414"/>
    </source>
</evidence>
<evidence type="ECO:0000256" key="3">
    <source>
        <dbReference type="ARBA" id="ARBA00011738"/>
    </source>
</evidence>
<dbReference type="FunFam" id="2.30.22.10:FF:000001">
    <property type="entry name" value="Protein GrpE"/>
    <property type="match status" value="1"/>
</dbReference>
<dbReference type="GO" id="GO:0006457">
    <property type="term" value="P:protein folding"/>
    <property type="evidence" value="ECO:0007669"/>
    <property type="project" value="InterPro"/>
</dbReference>
<dbReference type="GO" id="GO:0051082">
    <property type="term" value="F:unfolded protein binding"/>
    <property type="evidence" value="ECO:0007669"/>
    <property type="project" value="TreeGrafter"/>
</dbReference>
<dbReference type="Proteomes" id="UP000001661">
    <property type="component" value="Chromosome"/>
</dbReference>
<dbReference type="eggNOG" id="COG0576">
    <property type="taxonomic scope" value="Bacteria"/>
</dbReference>
<feature type="region of interest" description="Disordered" evidence="12">
    <location>
        <begin position="1"/>
        <end position="53"/>
    </location>
</feature>
<comment type="subunit">
    <text evidence="3 10">Homodimer.</text>
</comment>
<keyword evidence="5 10" id="KW-0346">Stress response</keyword>
<dbReference type="PANTHER" id="PTHR21237">
    <property type="entry name" value="GRPE PROTEIN"/>
    <property type="match status" value="1"/>
</dbReference>
<feature type="compositionally biased region" description="Acidic residues" evidence="12">
    <location>
        <begin position="22"/>
        <end position="51"/>
    </location>
</feature>
<dbReference type="GO" id="GO:0051087">
    <property type="term" value="F:protein-folding chaperone binding"/>
    <property type="evidence" value="ECO:0007669"/>
    <property type="project" value="InterPro"/>
</dbReference>
<evidence type="ECO:0000256" key="12">
    <source>
        <dbReference type="SAM" id="MobiDB-lite"/>
    </source>
</evidence>
<evidence type="ECO:0000313" key="13">
    <source>
        <dbReference type="EMBL" id="ADL12145.1"/>
    </source>
</evidence>
<dbReference type="SUPFAM" id="SSF51064">
    <property type="entry name" value="Head domain of nucleotide exchange factor GrpE"/>
    <property type="match status" value="1"/>
</dbReference>
<dbReference type="Pfam" id="PF01025">
    <property type="entry name" value="GrpE"/>
    <property type="match status" value="1"/>
</dbReference>
<keyword evidence="6 10" id="KW-0143">Chaperone</keyword>
<dbReference type="GO" id="GO:0005737">
    <property type="term" value="C:cytoplasm"/>
    <property type="evidence" value="ECO:0007669"/>
    <property type="project" value="UniProtKB-SubCell"/>
</dbReference>
<evidence type="ECO:0000256" key="8">
    <source>
        <dbReference type="ARBA" id="ARBA00072274"/>
    </source>
</evidence>
<dbReference type="GO" id="GO:0042803">
    <property type="term" value="F:protein homodimerization activity"/>
    <property type="evidence" value="ECO:0007669"/>
    <property type="project" value="InterPro"/>
</dbReference>
<evidence type="ECO:0000256" key="5">
    <source>
        <dbReference type="ARBA" id="ARBA00023016"/>
    </source>
</evidence>
<evidence type="ECO:0000256" key="2">
    <source>
        <dbReference type="ARBA" id="ARBA00009054"/>
    </source>
</evidence>
<dbReference type="InterPro" id="IPR013805">
    <property type="entry name" value="GrpE_CC"/>
</dbReference>
<evidence type="ECO:0000256" key="4">
    <source>
        <dbReference type="ARBA" id="ARBA00022490"/>
    </source>
</evidence>
<dbReference type="Gene3D" id="3.90.20.20">
    <property type="match status" value="1"/>
</dbReference>
<evidence type="ECO:0000256" key="1">
    <source>
        <dbReference type="ARBA" id="ARBA00004496"/>
    </source>
</evidence>
<evidence type="ECO:0000256" key="6">
    <source>
        <dbReference type="ARBA" id="ARBA00023186"/>
    </source>
</evidence>
<dbReference type="RefSeq" id="WP_013277591.1">
    <property type="nucleotide sequence ID" value="NC_014378.1"/>
</dbReference>
<dbReference type="KEGG" id="aar:Acear_0603"/>
<sequence>MSHNQAAKKEFDFEEEKKEKEEAELEDEAELESEEVTEDSVDEAMDEELEVSDLKEQIEDLEKELERSEQEKEEYINKLQRQRADFSNYKNRVKKEKDNLKENATKELVSELLPILDNFERALASSAEDENLADFMEGMEMISRQLVKVLQQEGLEEISTVGEEFDPNLHEAVAKEPSEEYESGIVIEELQKGYSFNGQVLRAAMIKVAE</sequence>
<dbReference type="Gene3D" id="2.30.22.10">
    <property type="entry name" value="Head domain of nucleotide exchange factor GrpE"/>
    <property type="match status" value="1"/>
</dbReference>
<dbReference type="InterPro" id="IPR000740">
    <property type="entry name" value="GrpE"/>
</dbReference>
<reference evidence="13 14" key="1">
    <citation type="journal article" date="2010" name="Stand. Genomic Sci.">
        <title>Complete genome sequence of Acetohalobium arabaticum type strain (Z-7288).</title>
        <authorList>
            <person name="Sikorski J."/>
            <person name="Lapidus A."/>
            <person name="Chertkov O."/>
            <person name="Lucas S."/>
            <person name="Copeland A."/>
            <person name="Glavina Del Rio T."/>
            <person name="Nolan M."/>
            <person name="Tice H."/>
            <person name="Cheng J.F."/>
            <person name="Han C."/>
            <person name="Brambilla E."/>
            <person name="Pitluck S."/>
            <person name="Liolios K."/>
            <person name="Ivanova N."/>
            <person name="Mavromatis K."/>
            <person name="Mikhailova N."/>
            <person name="Pati A."/>
            <person name="Bruce D."/>
            <person name="Detter C."/>
            <person name="Tapia R."/>
            <person name="Goodwin L."/>
            <person name="Chen A."/>
            <person name="Palaniappan K."/>
            <person name="Land M."/>
            <person name="Hauser L."/>
            <person name="Chang Y.J."/>
            <person name="Jeffries C.D."/>
            <person name="Rohde M."/>
            <person name="Goker M."/>
            <person name="Spring S."/>
            <person name="Woyke T."/>
            <person name="Bristow J."/>
            <person name="Eisen J.A."/>
            <person name="Markowitz V."/>
            <person name="Hugenholtz P."/>
            <person name="Kyrpides N.C."/>
            <person name="Klenk H.P."/>
        </authorList>
    </citation>
    <scope>NUCLEOTIDE SEQUENCE [LARGE SCALE GENOMIC DNA]</scope>
    <source>
        <strain evidence="14">ATCC 49924 / DSM 5501 / Z-7288</strain>
    </source>
</reference>
<dbReference type="SUPFAM" id="SSF58014">
    <property type="entry name" value="Coiled-coil domain of nucleotide exchange factor GrpE"/>
    <property type="match status" value="1"/>
</dbReference>
<dbReference type="OrthoDB" id="9812586at2"/>
<comment type="similarity">
    <text evidence="2 10 11">Belongs to the GrpE family.</text>
</comment>
<feature type="compositionally biased region" description="Basic and acidic residues" evidence="12">
    <location>
        <begin position="7"/>
        <end position="21"/>
    </location>
</feature>
<name>D9QV86_ACEAZ</name>
<keyword evidence="4 10" id="KW-0963">Cytoplasm</keyword>
<dbReference type="CDD" id="cd00446">
    <property type="entry name" value="GrpE"/>
    <property type="match status" value="1"/>
</dbReference>
<gene>
    <name evidence="10" type="primary">grpE</name>
    <name evidence="13" type="ordered locus">Acear_0603</name>
</gene>
<dbReference type="PRINTS" id="PR00773">
    <property type="entry name" value="GRPEPROTEIN"/>
</dbReference>
<dbReference type="PANTHER" id="PTHR21237:SF23">
    <property type="entry name" value="GRPE PROTEIN HOMOLOG, MITOCHONDRIAL"/>
    <property type="match status" value="1"/>
</dbReference>
<organism evidence="13 14">
    <name type="scientific">Acetohalobium arabaticum (strain ATCC 49924 / DSM 5501 / Z-7288)</name>
    <dbReference type="NCBI Taxonomy" id="574087"/>
    <lineage>
        <taxon>Bacteria</taxon>
        <taxon>Bacillati</taxon>
        <taxon>Bacillota</taxon>
        <taxon>Clostridia</taxon>
        <taxon>Halanaerobiales</taxon>
        <taxon>Halobacteroidaceae</taxon>
        <taxon>Acetohalobium</taxon>
    </lineage>
</organism>
<keyword evidence="14" id="KW-1185">Reference proteome</keyword>
<proteinExistence type="inferred from homology"/>